<reference evidence="7" key="1">
    <citation type="journal article" date="2020" name="Nature">
        <title>Giant virus diversity and host interactions through global metagenomics.</title>
        <authorList>
            <person name="Schulz F."/>
            <person name="Roux S."/>
            <person name="Paez-Espino D."/>
            <person name="Jungbluth S."/>
            <person name="Walsh D.A."/>
            <person name="Denef V.J."/>
            <person name="McMahon K.D."/>
            <person name="Konstantinidis K.T."/>
            <person name="Eloe-Fadrosh E.A."/>
            <person name="Kyrpides N.C."/>
            <person name="Woyke T."/>
        </authorList>
    </citation>
    <scope>NUCLEOTIDE SEQUENCE</scope>
    <source>
        <strain evidence="7">GVMAG-S-1101176-114</strain>
    </source>
</reference>
<keyword evidence="3" id="KW-0808">Transferase</keyword>
<dbReference type="EMBL" id="MN740813">
    <property type="protein sequence ID" value="QHU13106.1"/>
    <property type="molecule type" value="Genomic_DNA"/>
</dbReference>
<evidence type="ECO:0000256" key="4">
    <source>
        <dbReference type="ARBA" id="ARBA00022691"/>
    </source>
</evidence>
<dbReference type="EC" id="2.1.1.72" evidence="1"/>
<dbReference type="AlphaFoldDB" id="A0A6C0K7Q2"/>
<evidence type="ECO:0000256" key="5">
    <source>
        <dbReference type="ARBA" id="ARBA00047942"/>
    </source>
</evidence>
<evidence type="ECO:0000259" key="6">
    <source>
        <dbReference type="Pfam" id="PF07669"/>
    </source>
</evidence>
<keyword evidence="2" id="KW-0489">Methyltransferase</keyword>
<proteinExistence type="predicted"/>
<dbReference type="PANTHER" id="PTHR33841">
    <property type="entry name" value="DNA METHYLTRANSFERASE YEEA-RELATED"/>
    <property type="match status" value="1"/>
</dbReference>
<dbReference type="PANTHER" id="PTHR33841:SF1">
    <property type="entry name" value="DNA METHYLTRANSFERASE A"/>
    <property type="match status" value="1"/>
</dbReference>
<evidence type="ECO:0000256" key="1">
    <source>
        <dbReference type="ARBA" id="ARBA00011900"/>
    </source>
</evidence>
<feature type="domain" description="Type II methyltransferase M.TaqI-like" evidence="6">
    <location>
        <begin position="133"/>
        <end position="231"/>
    </location>
</feature>
<dbReference type="InterPro" id="IPR050953">
    <property type="entry name" value="N4_N6_ade-DNA_methylase"/>
</dbReference>
<dbReference type="PRINTS" id="PR00507">
    <property type="entry name" value="N12N6MTFRASE"/>
</dbReference>
<protein>
    <recommendedName>
        <fullName evidence="1">site-specific DNA-methyltransferase (adenine-specific)</fullName>
        <ecNumber evidence="1">2.1.1.72</ecNumber>
    </recommendedName>
</protein>
<evidence type="ECO:0000256" key="2">
    <source>
        <dbReference type="ARBA" id="ARBA00022603"/>
    </source>
</evidence>
<name>A0A6C0K7Q2_9ZZZZ</name>
<comment type="catalytic activity">
    <reaction evidence="5">
        <text>a 2'-deoxyadenosine in DNA + S-adenosyl-L-methionine = an N(6)-methyl-2'-deoxyadenosine in DNA + S-adenosyl-L-homocysteine + H(+)</text>
        <dbReference type="Rhea" id="RHEA:15197"/>
        <dbReference type="Rhea" id="RHEA-COMP:12418"/>
        <dbReference type="Rhea" id="RHEA-COMP:12419"/>
        <dbReference type="ChEBI" id="CHEBI:15378"/>
        <dbReference type="ChEBI" id="CHEBI:57856"/>
        <dbReference type="ChEBI" id="CHEBI:59789"/>
        <dbReference type="ChEBI" id="CHEBI:90615"/>
        <dbReference type="ChEBI" id="CHEBI:90616"/>
        <dbReference type="EC" id="2.1.1.72"/>
    </reaction>
</comment>
<dbReference type="GO" id="GO:0009007">
    <property type="term" value="F:site-specific DNA-methyltransferase (adenine-specific) activity"/>
    <property type="evidence" value="ECO:0007669"/>
    <property type="project" value="UniProtKB-EC"/>
</dbReference>
<dbReference type="GO" id="GO:0032259">
    <property type="term" value="P:methylation"/>
    <property type="evidence" value="ECO:0007669"/>
    <property type="project" value="UniProtKB-KW"/>
</dbReference>
<sequence length="472" mass="54218">MASADDKHTEILDIIEKRLIPDEAAKKARGEVFTPLNLVREMLYGLRKSDHTQIWGMRDGVLFDDDPEDRIGGIPLDVWRNPDSKWLDPANGIGNFPFVAFLMLDFQLSKTMKDATARKKHIVEKMLHMIEIDKGNVNTARKIFETLAPSAKSNICCADTLKLKKEDLVREFGVAEFDVIMGNPPFNTPRQMKGQTSTLWDKFLEYSINIVKPGGFVGIITPANWRRPESKLYTLVNANQLLFIHIIGKREGQKIFGATTRVDIYIIQKVNHNSNTLIIDENGILSSIDTLSFPFLPNYAFENIRNILIDKSEGLKVIFSSSIYEHRKKYIKKEKTEEYKYPIAHTNTQKGIGFLYTNDPSKGHFGVSKVLLNVNEQQYPVNDFEGKYGMSQLTFGIPISSKKEGDDIVTAINSDKFKEIIKATKWGAFQTDYRMFNYFKPDFYKEFLPKKSVIKSRKRTFTKARRSRQRAR</sequence>
<organism evidence="7">
    <name type="scientific">viral metagenome</name>
    <dbReference type="NCBI Taxonomy" id="1070528"/>
    <lineage>
        <taxon>unclassified sequences</taxon>
        <taxon>metagenomes</taxon>
        <taxon>organismal metagenomes</taxon>
    </lineage>
</organism>
<dbReference type="GO" id="GO:0006304">
    <property type="term" value="P:DNA modification"/>
    <property type="evidence" value="ECO:0007669"/>
    <property type="project" value="InterPro"/>
</dbReference>
<evidence type="ECO:0000313" key="7">
    <source>
        <dbReference type="EMBL" id="QHU13106.1"/>
    </source>
</evidence>
<keyword evidence="4" id="KW-0949">S-adenosyl-L-methionine</keyword>
<dbReference type="SUPFAM" id="SSF53335">
    <property type="entry name" value="S-adenosyl-L-methionine-dependent methyltransferases"/>
    <property type="match status" value="1"/>
</dbReference>
<dbReference type="InterPro" id="IPR029063">
    <property type="entry name" value="SAM-dependent_MTases_sf"/>
</dbReference>
<evidence type="ECO:0000256" key="3">
    <source>
        <dbReference type="ARBA" id="ARBA00022679"/>
    </source>
</evidence>
<dbReference type="Gene3D" id="3.40.50.150">
    <property type="entry name" value="Vaccinia Virus protein VP39"/>
    <property type="match status" value="1"/>
</dbReference>
<accession>A0A6C0K7Q2</accession>
<dbReference type="InterPro" id="IPR011639">
    <property type="entry name" value="MethylTrfase_TaqI-like_dom"/>
</dbReference>
<dbReference type="Pfam" id="PF07669">
    <property type="entry name" value="Eco57I"/>
    <property type="match status" value="1"/>
</dbReference>